<feature type="region of interest" description="Disordered" evidence="1">
    <location>
        <begin position="89"/>
        <end position="110"/>
    </location>
</feature>
<proteinExistence type="predicted"/>
<evidence type="ECO:0000256" key="1">
    <source>
        <dbReference type="SAM" id="MobiDB-lite"/>
    </source>
</evidence>
<protein>
    <submittedName>
        <fullName evidence="2">Uncharacterized protein</fullName>
    </submittedName>
</protein>
<keyword evidence="3" id="KW-1185">Reference proteome</keyword>
<organism evidence="2 3">
    <name type="scientific">Elysia marginata</name>
    <dbReference type="NCBI Taxonomy" id="1093978"/>
    <lineage>
        <taxon>Eukaryota</taxon>
        <taxon>Metazoa</taxon>
        <taxon>Spiralia</taxon>
        <taxon>Lophotrochozoa</taxon>
        <taxon>Mollusca</taxon>
        <taxon>Gastropoda</taxon>
        <taxon>Heterobranchia</taxon>
        <taxon>Euthyneura</taxon>
        <taxon>Panpulmonata</taxon>
        <taxon>Sacoglossa</taxon>
        <taxon>Placobranchoidea</taxon>
        <taxon>Plakobranchidae</taxon>
        <taxon>Elysia</taxon>
    </lineage>
</organism>
<accession>A0AAV4J0L6</accession>
<dbReference type="AlphaFoldDB" id="A0AAV4J0L6"/>
<evidence type="ECO:0000313" key="3">
    <source>
        <dbReference type="Proteomes" id="UP000762676"/>
    </source>
</evidence>
<gene>
    <name evidence="2" type="ORF">ElyMa_003176600</name>
</gene>
<comment type="caution">
    <text evidence="2">The sequence shown here is derived from an EMBL/GenBank/DDBJ whole genome shotgun (WGS) entry which is preliminary data.</text>
</comment>
<name>A0AAV4J0L6_9GAST</name>
<reference evidence="2 3" key="1">
    <citation type="journal article" date="2021" name="Elife">
        <title>Chloroplast acquisition without the gene transfer in kleptoplastic sea slugs, Plakobranchus ocellatus.</title>
        <authorList>
            <person name="Maeda T."/>
            <person name="Takahashi S."/>
            <person name="Yoshida T."/>
            <person name="Shimamura S."/>
            <person name="Takaki Y."/>
            <person name="Nagai Y."/>
            <person name="Toyoda A."/>
            <person name="Suzuki Y."/>
            <person name="Arimoto A."/>
            <person name="Ishii H."/>
            <person name="Satoh N."/>
            <person name="Nishiyama T."/>
            <person name="Hasebe M."/>
            <person name="Maruyama T."/>
            <person name="Minagawa J."/>
            <person name="Obokata J."/>
            <person name="Shigenobu S."/>
        </authorList>
    </citation>
    <scope>NUCLEOTIDE SEQUENCE [LARGE SCALE GENOMIC DNA]</scope>
</reference>
<sequence>MFSSDAQHKHPDEAPGFHLNCLNAILERVRKQETSRVLIEGGPQGQLAYQTWFVASQSPGASRWMDLYKVRDTPPGPELISFSISWSVDSVPQRPTRPSSRPSSDVELSHPNTLSEDLYIYTPSSWIARSR</sequence>
<feature type="compositionally biased region" description="Low complexity" evidence="1">
    <location>
        <begin position="92"/>
        <end position="103"/>
    </location>
</feature>
<evidence type="ECO:0000313" key="2">
    <source>
        <dbReference type="EMBL" id="GFS15022.1"/>
    </source>
</evidence>
<dbReference type="Proteomes" id="UP000762676">
    <property type="component" value="Unassembled WGS sequence"/>
</dbReference>
<dbReference type="EMBL" id="BMAT01006563">
    <property type="protein sequence ID" value="GFS15022.1"/>
    <property type="molecule type" value="Genomic_DNA"/>
</dbReference>